<comment type="subcellular location">
    <subcellularLocation>
        <location evidence="1">Nucleus</location>
    </subcellularLocation>
</comment>
<keyword evidence="12" id="KW-1185">Reference proteome</keyword>
<dbReference type="EMBL" id="WNWR01000122">
    <property type="protein sequence ID" value="KAE9990781.1"/>
    <property type="molecule type" value="Genomic_DNA"/>
</dbReference>
<dbReference type="SMART" id="SM00066">
    <property type="entry name" value="GAL4"/>
    <property type="match status" value="1"/>
</dbReference>
<keyword evidence="6" id="KW-0539">Nucleus</keyword>
<feature type="region of interest" description="Disordered" evidence="7">
    <location>
        <begin position="1"/>
        <end position="22"/>
    </location>
</feature>
<dbReference type="PROSITE" id="PS50048">
    <property type="entry name" value="ZN2_CY6_FUNGAL_2"/>
    <property type="match status" value="1"/>
</dbReference>
<dbReference type="SUPFAM" id="SSF57701">
    <property type="entry name" value="Zn2/Cys6 DNA-binding domain"/>
    <property type="match status" value="1"/>
</dbReference>
<comment type="caution">
    <text evidence="10">The sequence shown here is derived from an EMBL/GenBank/DDBJ whole genome shotgun (WGS) entry which is preliminary data.</text>
</comment>
<keyword evidence="4" id="KW-0238">DNA-binding</keyword>
<dbReference type="Pfam" id="PF04082">
    <property type="entry name" value="Fungal_trans"/>
    <property type="match status" value="1"/>
</dbReference>
<dbReference type="InterPro" id="IPR051711">
    <property type="entry name" value="Stress_Response_Reg"/>
</dbReference>
<dbReference type="GO" id="GO:0006351">
    <property type="term" value="P:DNA-templated transcription"/>
    <property type="evidence" value="ECO:0007669"/>
    <property type="project" value="InterPro"/>
</dbReference>
<name>A0A8H3VLU3_VENIN</name>
<dbReference type="AlphaFoldDB" id="A0A8H3VLU3"/>
<evidence type="ECO:0000256" key="4">
    <source>
        <dbReference type="ARBA" id="ARBA00023125"/>
    </source>
</evidence>
<reference evidence="10 12" key="1">
    <citation type="submission" date="2019-07" db="EMBL/GenBank/DDBJ databases">
        <title>Venturia inaequalis Genome Resource.</title>
        <authorList>
            <person name="Lichtner F.J."/>
        </authorList>
    </citation>
    <scope>NUCLEOTIDE SEQUENCE [LARGE SCALE GENOMIC DNA]</scope>
    <source>
        <strain evidence="9 11">120213</strain>
        <strain evidence="10 12">DMI_063113</strain>
    </source>
</reference>
<evidence type="ECO:0000313" key="9">
    <source>
        <dbReference type="EMBL" id="KAE9983444.1"/>
    </source>
</evidence>
<dbReference type="GO" id="GO:0000981">
    <property type="term" value="F:DNA-binding transcription factor activity, RNA polymerase II-specific"/>
    <property type="evidence" value="ECO:0007669"/>
    <property type="project" value="InterPro"/>
</dbReference>
<dbReference type="PROSITE" id="PS00463">
    <property type="entry name" value="ZN2_CY6_FUNGAL_1"/>
    <property type="match status" value="1"/>
</dbReference>
<dbReference type="Gene3D" id="4.10.240.10">
    <property type="entry name" value="Zn(2)-C6 fungal-type DNA-binding domain"/>
    <property type="match status" value="1"/>
</dbReference>
<organism evidence="10 12">
    <name type="scientific">Venturia inaequalis</name>
    <name type="common">Apple scab fungus</name>
    <dbReference type="NCBI Taxonomy" id="5025"/>
    <lineage>
        <taxon>Eukaryota</taxon>
        <taxon>Fungi</taxon>
        <taxon>Dikarya</taxon>
        <taxon>Ascomycota</taxon>
        <taxon>Pezizomycotina</taxon>
        <taxon>Dothideomycetes</taxon>
        <taxon>Pleosporomycetidae</taxon>
        <taxon>Venturiales</taxon>
        <taxon>Venturiaceae</taxon>
        <taxon>Venturia</taxon>
    </lineage>
</organism>
<feature type="domain" description="Zn(2)-C6 fungal-type" evidence="8">
    <location>
        <begin position="31"/>
        <end position="60"/>
    </location>
</feature>
<dbReference type="GO" id="GO:0045944">
    <property type="term" value="P:positive regulation of transcription by RNA polymerase II"/>
    <property type="evidence" value="ECO:0007669"/>
    <property type="project" value="TreeGrafter"/>
</dbReference>
<dbReference type="EMBL" id="WNWS01000062">
    <property type="protein sequence ID" value="KAE9983444.1"/>
    <property type="molecule type" value="Genomic_DNA"/>
</dbReference>
<evidence type="ECO:0000256" key="3">
    <source>
        <dbReference type="ARBA" id="ARBA00023015"/>
    </source>
</evidence>
<evidence type="ECO:0000313" key="10">
    <source>
        <dbReference type="EMBL" id="KAE9990781.1"/>
    </source>
</evidence>
<sequence>METAHRQQPKGVSSAGRSSSSIQKLHAKPVACIVCHSRKVKCPGGSPCANCTRAAKECRYPTRDRQLKLSQSYIEQLLKENEQLREGNIPAPISVENPAQEVREVPSSATQTVAQDTAQNPLLGDRPWFIPVASLEMPIHIDLAADAAFATRFRQTLSNEDIKHIPRMNFVSDDVISALSDLDCPWPAPARARFLVKVAMNTVCRFFHMVRRSQVTRSLEAAISAQGNAGRLAASKLFVLFALGELYSTKVAPPDGSFPGLLYFAHARRNVTIPAERPQLDTMEITLLLSLYSYNLNRRHSAHLFADSAIRLGIVMGMHLNIPESLLRDRAAREHRNRIWWTAYTFDRTWSSKLGHPVSVHDDDFDVDLPSADGLADDEDFGDHEYVLQNIELARLTGRIVPLLYGRRRQTKPFSQRVQQALTELTKWVENLPSHLQLNRGDNETKMSSNMIYLHLTFNQCVIMVTRPILLHVFASTEKARTDSSTPISEGARKIAQTCIQCARHSFRLLSESWIEGAFAIFDYFHTQYLFSAATILAISALSDTRSENSDADDFETACQILSQLGQSGNFGAREFCLHIDAMKHSIGTSVLTARDSQLSTTTSSIIPLSNQQIFDPFVSQAMTTGMALTEPTLQQLLAQPDSSFQLNNSADLDEIQMPFFPDLWVGDWMNS</sequence>
<dbReference type="SMART" id="SM00906">
    <property type="entry name" value="Fungal_trans"/>
    <property type="match status" value="1"/>
</dbReference>
<dbReference type="GO" id="GO:0008270">
    <property type="term" value="F:zinc ion binding"/>
    <property type="evidence" value="ECO:0007669"/>
    <property type="project" value="InterPro"/>
</dbReference>
<evidence type="ECO:0000256" key="1">
    <source>
        <dbReference type="ARBA" id="ARBA00004123"/>
    </source>
</evidence>
<evidence type="ECO:0000256" key="7">
    <source>
        <dbReference type="SAM" id="MobiDB-lite"/>
    </source>
</evidence>
<dbReference type="Proteomes" id="UP000490939">
    <property type="component" value="Unassembled WGS sequence"/>
</dbReference>
<proteinExistence type="predicted"/>
<keyword evidence="2" id="KW-0479">Metal-binding</keyword>
<evidence type="ECO:0000259" key="8">
    <source>
        <dbReference type="PROSITE" id="PS50048"/>
    </source>
</evidence>
<keyword evidence="5" id="KW-0804">Transcription</keyword>
<dbReference type="Proteomes" id="UP000447873">
    <property type="component" value="Unassembled WGS sequence"/>
</dbReference>
<evidence type="ECO:0000256" key="5">
    <source>
        <dbReference type="ARBA" id="ARBA00023163"/>
    </source>
</evidence>
<dbReference type="InterPro" id="IPR001138">
    <property type="entry name" value="Zn2Cys6_DnaBD"/>
</dbReference>
<dbReference type="GO" id="GO:0005634">
    <property type="term" value="C:nucleus"/>
    <property type="evidence" value="ECO:0007669"/>
    <property type="project" value="UniProtKB-SubCell"/>
</dbReference>
<dbReference type="PANTHER" id="PTHR47540:SF6">
    <property type="entry name" value="ZN(II)2CYS6 TRANSCRIPTION FACTOR (EUROFUNG)"/>
    <property type="match status" value="1"/>
</dbReference>
<gene>
    <name evidence="10" type="ORF">EG327_000972</name>
    <name evidence="9" type="ORF">EG328_009936</name>
</gene>
<dbReference type="Pfam" id="PF00172">
    <property type="entry name" value="Zn_clus"/>
    <property type="match status" value="1"/>
</dbReference>
<accession>A0A8H3VLU3</accession>
<evidence type="ECO:0000313" key="11">
    <source>
        <dbReference type="Proteomes" id="UP000447873"/>
    </source>
</evidence>
<dbReference type="CDD" id="cd00067">
    <property type="entry name" value="GAL4"/>
    <property type="match status" value="1"/>
</dbReference>
<keyword evidence="3" id="KW-0805">Transcription regulation</keyword>
<dbReference type="InterPro" id="IPR007219">
    <property type="entry name" value="XnlR_reg_dom"/>
</dbReference>
<dbReference type="CDD" id="cd12148">
    <property type="entry name" value="fungal_TF_MHR"/>
    <property type="match status" value="1"/>
</dbReference>
<dbReference type="GO" id="GO:0043565">
    <property type="term" value="F:sequence-specific DNA binding"/>
    <property type="evidence" value="ECO:0007669"/>
    <property type="project" value="TreeGrafter"/>
</dbReference>
<protein>
    <recommendedName>
        <fullName evidence="8">Zn(2)-C6 fungal-type domain-containing protein</fullName>
    </recommendedName>
</protein>
<dbReference type="InterPro" id="IPR036864">
    <property type="entry name" value="Zn2-C6_fun-type_DNA-bd_sf"/>
</dbReference>
<evidence type="ECO:0000256" key="2">
    <source>
        <dbReference type="ARBA" id="ARBA00022723"/>
    </source>
</evidence>
<dbReference type="PANTHER" id="PTHR47540">
    <property type="entry name" value="THIAMINE REPRESSIBLE GENES REGULATORY PROTEIN THI5"/>
    <property type="match status" value="1"/>
</dbReference>
<evidence type="ECO:0000256" key="6">
    <source>
        <dbReference type="ARBA" id="ARBA00023242"/>
    </source>
</evidence>
<evidence type="ECO:0000313" key="12">
    <source>
        <dbReference type="Proteomes" id="UP000490939"/>
    </source>
</evidence>